<feature type="domain" description="PDZ" evidence="12">
    <location>
        <begin position="147"/>
        <end position="230"/>
    </location>
</feature>
<evidence type="ECO:0000256" key="3">
    <source>
        <dbReference type="ARBA" id="ARBA00007931"/>
    </source>
</evidence>
<dbReference type="GO" id="GO:0004222">
    <property type="term" value="F:metalloendopeptidase activity"/>
    <property type="evidence" value="ECO:0007669"/>
    <property type="project" value="InterPro"/>
</dbReference>
<evidence type="ECO:0000256" key="2">
    <source>
        <dbReference type="ARBA" id="ARBA00004141"/>
    </source>
</evidence>
<feature type="transmembrane region" description="Helical" evidence="11">
    <location>
        <begin position="126"/>
        <end position="148"/>
    </location>
</feature>
<dbReference type="RefSeq" id="WP_123203480.1">
    <property type="nucleotide sequence ID" value="NZ_RJMB01000036.1"/>
</dbReference>
<feature type="transmembrane region" description="Helical" evidence="11">
    <location>
        <begin position="423"/>
        <end position="444"/>
    </location>
</feature>
<evidence type="ECO:0000256" key="6">
    <source>
        <dbReference type="ARBA" id="ARBA00022801"/>
    </source>
</evidence>
<comment type="subcellular location">
    <subcellularLocation>
        <location evidence="2">Membrane</location>
        <topology evidence="2">Multi-pass membrane protein</topology>
    </subcellularLocation>
</comment>
<dbReference type="EMBL" id="RJMB01000036">
    <property type="protein sequence ID" value="RNL80643.1"/>
    <property type="molecule type" value="Genomic_DNA"/>
</dbReference>
<dbReference type="AlphaFoldDB" id="A0A3N0DYU7"/>
<evidence type="ECO:0000256" key="10">
    <source>
        <dbReference type="ARBA" id="ARBA00023136"/>
    </source>
</evidence>
<evidence type="ECO:0000313" key="13">
    <source>
        <dbReference type="EMBL" id="RNL80643.1"/>
    </source>
</evidence>
<dbReference type="CDD" id="cd06163">
    <property type="entry name" value="S2P-M50_PDZ_RseP-like"/>
    <property type="match status" value="1"/>
</dbReference>
<name>A0A3N0DYU7_9ACTN</name>
<dbReference type="SMART" id="SM00228">
    <property type="entry name" value="PDZ"/>
    <property type="match status" value="1"/>
</dbReference>
<evidence type="ECO:0000256" key="7">
    <source>
        <dbReference type="ARBA" id="ARBA00022833"/>
    </source>
</evidence>
<evidence type="ECO:0000259" key="12">
    <source>
        <dbReference type="SMART" id="SM00228"/>
    </source>
</evidence>
<keyword evidence="5 11" id="KW-0812">Transmembrane</keyword>
<dbReference type="InterPro" id="IPR004387">
    <property type="entry name" value="Pept_M50_Zn"/>
</dbReference>
<sequence length="451" mass="49199">MVALLTTLGIVLLFLGLLLSFAWHELGHLATAKMFGVRCTEYMVGFGKTLWSKRRGETEYGVKLIPLGGYVRMVGMAPPSEVKDTSDRPLSRWRTMIEDAREAYNAEQRPGDEGRLFYTRAPWKRIIVMAAGPVMNLILAVLLFSTVLMGIGVNERTSEVGTVSECMVVAEEATGECPEDADPTPAAAAGVRPGDRIVEVAGTPTPDWQSASQELREHTGPTEIRVERGGETVTLEPDLVENELPARDEDGEIIYRTDENGREVFDDEGRMIPETETVGFLGITFATERQAMSVAETAVYMGDTLVAVGEAIVRLPSKMPDLFGAAFLGEQRNADSPIGVVGVSRIGGEVMSQPLPLVDRAAIMLNLLASVNLFLFAFNMLPLLPLDGGHIFGALWESLRRKLAGLLRRPDPGPFDVVKLMPLAYVVMLVFVLFSLVVLVADIVNPVRLLG</sequence>
<dbReference type="GO" id="GO:0006508">
    <property type="term" value="P:proteolysis"/>
    <property type="evidence" value="ECO:0007669"/>
    <property type="project" value="UniProtKB-KW"/>
</dbReference>
<dbReference type="PANTHER" id="PTHR42837:SF2">
    <property type="entry name" value="MEMBRANE METALLOPROTEASE ARASP2, CHLOROPLASTIC-RELATED"/>
    <property type="match status" value="1"/>
</dbReference>
<gene>
    <name evidence="13" type="ORF">EFW17_22730</name>
</gene>
<evidence type="ECO:0000256" key="11">
    <source>
        <dbReference type="SAM" id="Phobius"/>
    </source>
</evidence>
<dbReference type="InterPro" id="IPR036034">
    <property type="entry name" value="PDZ_sf"/>
</dbReference>
<dbReference type="OrthoDB" id="9782003at2"/>
<dbReference type="SUPFAM" id="SSF50156">
    <property type="entry name" value="PDZ domain-like"/>
    <property type="match status" value="1"/>
</dbReference>
<dbReference type="InterPro" id="IPR041489">
    <property type="entry name" value="PDZ_6"/>
</dbReference>
<evidence type="ECO:0000256" key="4">
    <source>
        <dbReference type="ARBA" id="ARBA00022670"/>
    </source>
</evidence>
<proteinExistence type="inferred from homology"/>
<accession>A0A3N0DYU7</accession>
<keyword evidence="6" id="KW-0378">Hydrolase</keyword>
<comment type="caution">
    <text evidence="13">The sequence shown here is derived from an EMBL/GenBank/DDBJ whole genome shotgun (WGS) entry which is preliminary data.</text>
</comment>
<dbReference type="GO" id="GO:0016020">
    <property type="term" value="C:membrane"/>
    <property type="evidence" value="ECO:0007669"/>
    <property type="project" value="UniProtKB-SubCell"/>
</dbReference>
<organism evidence="13 14">
    <name type="scientific">Halostreptopolyspora alba</name>
    <dbReference type="NCBI Taxonomy" id="2487137"/>
    <lineage>
        <taxon>Bacteria</taxon>
        <taxon>Bacillati</taxon>
        <taxon>Actinomycetota</taxon>
        <taxon>Actinomycetes</taxon>
        <taxon>Streptosporangiales</taxon>
        <taxon>Nocardiopsidaceae</taxon>
        <taxon>Halostreptopolyspora</taxon>
    </lineage>
</organism>
<keyword evidence="8 11" id="KW-1133">Transmembrane helix</keyword>
<evidence type="ECO:0000256" key="5">
    <source>
        <dbReference type="ARBA" id="ARBA00022692"/>
    </source>
</evidence>
<dbReference type="InterPro" id="IPR001478">
    <property type="entry name" value="PDZ"/>
</dbReference>
<dbReference type="PANTHER" id="PTHR42837">
    <property type="entry name" value="REGULATOR OF SIGMA-E PROTEASE RSEP"/>
    <property type="match status" value="1"/>
</dbReference>
<evidence type="ECO:0000256" key="9">
    <source>
        <dbReference type="ARBA" id="ARBA00023049"/>
    </source>
</evidence>
<evidence type="ECO:0000313" key="14">
    <source>
        <dbReference type="Proteomes" id="UP000269198"/>
    </source>
</evidence>
<dbReference type="Pfam" id="PF17820">
    <property type="entry name" value="PDZ_6"/>
    <property type="match status" value="1"/>
</dbReference>
<protein>
    <submittedName>
        <fullName evidence="13">Zinc metalloprotease</fullName>
    </submittedName>
</protein>
<comment type="cofactor">
    <cofactor evidence="1">
        <name>Zn(2+)</name>
        <dbReference type="ChEBI" id="CHEBI:29105"/>
    </cofactor>
</comment>
<comment type="similarity">
    <text evidence="3">Belongs to the peptidase M50B family.</text>
</comment>
<feature type="transmembrane region" description="Helical" evidence="11">
    <location>
        <begin position="361"/>
        <end position="381"/>
    </location>
</feature>
<keyword evidence="9 13" id="KW-0482">Metalloprotease</keyword>
<keyword evidence="4 13" id="KW-0645">Protease</keyword>
<keyword evidence="10 11" id="KW-0472">Membrane</keyword>
<dbReference type="Proteomes" id="UP000269198">
    <property type="component" value="Unassembled WGS sequence"/>
</dbReference>
<evidence type="ECO:0000256" key="1">
    <source>
        <dbReference type="ARBA" id="ARBA00001947"/>
    </source>
</evidence>
<keyword evidence="14" id="KW-1185">Reference proteome</keyword>
<keyword evidence="7" id="KW-0862">Zinc</keyword>
<dbReference type="Gene3D" id="2.30.42.10">
    <property type="match status" value="1"/>
</dbReference>
<evidence type="ECO:0000256" key="8">
    <source>
        <dbReference type="ARBA" id="ARBA00022989"/>
    </source>
</evidence>
<dbReference type="InterPro" id="IPR008915">
    <property type="entry name" value="Peptidase_M50"/>
</dbReference>
<reference evidence="13 14" key="1">
    <citation type="submission" date="2018-11" db="EMBL/GenBank/DDBJ databases">
        <title>The genome draft of YIM 96095.</title>
        <authorList>
            <person name="Tang S.-K."/>
            <person name="Chunyu W.-X."/>
            <person name="Feng Y.-Z."/>
        </authorList>
    </citation>
    <scope>NUCLEOTIDE SEQUENCE [LARGE SCALE GENOMIC DNA]</scope>
    <source>
        <strain evidence="13 14">YIM 96095</strain>
    </source>
</reference>
<dbReference type="Pfam" id="PF02163">
    <property type="entry name" value="Peptidase_M50"/>
    <property type="match status" value="1"/>
</dbReference>